<evidence type="ECO:0000256" key="1">
    <source>
        <dbReference type="SAM" id="Phobius"/>
    </source>
</evidence>
<proteinExistence type="predicted"/>
<protein>
    <submittedName>
        <fullName evidence="2">DUF116 domain-containing protein</fullName>
    </submittedName>
</protein>
<keyword evidence="3" id="KW-1185">Reference proteome</keyword>
<comment type="caution">
    <text evidence="2">The sequence shown here is derived from an EMBL/GenBank/DDBJ whole genome shotgun (WGS) entry which is preliminary data.</text>
</comment>
<dbReference type="EMBL" id="WBZC01000023">
    <property type="protein sequence ID" value="KAB3535283.1"/>
    <property type="molecule type" value="Genomic_DNA"/>
</dbReference>
<sequence length="235" mass="26884">MLFISILIITLISMISYKQSIIYARYVIIILITAFTLIAILIILTLITVKQLWYNKYIPFYSKGIIKLSLNFFYPIMIAIGKVINVKKDDIRRIYAELNNRLILVDAYNVDGEDMLIITPHCLQKSFCPYKITHNIYNCKRCGKCDVDKLISLKDKYNIHFRIATGGTLARKIIKDVNPKVIIAIACERDLISGLQDVKSIPVVAIINSRPEGPCMNTNVSIDEVEKAIKHFIKE</sequence>
<dbReference type="PANTHER" id="PTHR43801:SF1">
    <property type="entry name" value="POLYPRENYL SYNTHETASE"/>
    <property type="match status" value="1"/>
</dbReference>
<keyword evidence="1" id="KW-0812">Transmembrane</keyword>
<organism evidence="2 3">
    <name type="scientific">Alkaliphilus pronyensis</name>
    <dbReference type="NCBI Taxonomy" id="1482732"/>
    <lineage>
        <taxon>Bacteria</taxon>
        <taxon>Bacillati</taxon>
        <taxon>Bacillota</taxon>
        <taxon>Clostridia</taxon>
        <taxon>Peptostreptococcales</taxon>
        <taxon>Natronincolaceae</taxon>
        <taxon>Alkaliphilus</taxon>
    </lineage>
</organism>
<dbReference type="PANTHER" id="PTHR43801">
    <property type="entry name" value="NUCLEOTIDE-BINDING PROTEIN-RELATED"/>
    <property type="match status" value="1"/>
</dbReference>
<dbReference type="Pfam" id="PF01976">
    <property type="entry name" value="DUF116"/>
    <property type="match status" value="1"/>
</dbReference>
<accession>A0A6I0F8Z9</accession>
<dbReference type="AlphaFoldDB" id="A0A6I0F8Z9"/>
<reference evidence="2 3" key="1">
    <citation type="submission" date="2019-10" db="EMBL/GenBank/DDBJ databases">
        <title>Alkaliphilus serpentinus sp. nov. and Alkaliphilus pronyensis sp. nov., two novel anaerobic alkaliphilic species isolated from the serpentinized-hosted hydrothermal field of the Prony Bay (New Caledonia).</title>
        <authorList>
            <person name="Postec A."/>
        </authorList>
    </citation>
    <scope>NUCLEOTIDE SEQUENCE [LARGE SCALE GENOMIC DNA]</scope>
    <source>
        <strain evidence="2 3">LacV</strain>
    </source>
</reference>
<feature type="transmembrane region" description="Helical" evidence="1">
    <location>
        <begin position="28"/>
        <end position="53"/>
    </location>
</feature>
<dbReference type="OrthoDB" id="9787348at2"/>
<dbReference type="Proteomes" id="UP000432715">
    <property type="component" value="Unassembled WGS sequence"/>
</dbReference>
<evidence type="ECO:0000313" key="3">
    <source>
        <dbReference type="Proteomes" id="UP000432715"/>
    </source>
</evidence>
<keyword evidence="1" id="KW-0472">Membrane</keyword>
<feature type="transmembrane region" description="Helical" evidence="1">
    <location>
        <begin position="65"/>
        <end position="84"/>
    </location>
</feature>
<evidence type="ECO:0000313" key="2">
    <source>
        <dbReference type="EMBL" id="KAB3535283.1"/>
    </source>
</evidence>
<name>A0A6I0F8Z9_9FIRM</name>
<keyword evidence="1" id="KW-1133">Transmembrane helix</keyword>
<dbReference type="PIRSF" id="PIRSF006594">
    <property type="entry name" value="UCP006594"/>
    <property type="match status" value="1"/>
</dbReference>
<gene>
    <name evidence="2" type="ORF">F8154_07265</name>
</gene>
<dbReference type="InterPro" id="IPR002829">
    <property type="entry name" value="DUF116"/>
</dbReference>